<comment type="caution">
    <text evidence="2">The sequence shown here is derived from an EMBL/GenBank/DDBJ whole genome shotgun (WGS) entry which is preliminary data.</text>
</comment>
<evidence type="ECO:0000313" key="3">
    <source>
        <dbReference type="Proteomes" id="UP001165289"/>
    </source>
</evidence>
<dbReference type="AlphaFoldDB" id="A0AAV7JZR3"/>
<sequence>MYTVHRDFDRSPYPTNHPIHFTLPKYSSEIPIHEEAVNPCDDDVPLRPPPLRGVPLPRREEFDSPLSPKLEEDLLSTLIVAKETKTMERTKEPPSPNLPSGVVDLLISLESLSQSLSLPHKQSLSQQLTRLSYSLQTDCLYPENDQQWQTPTNINSNPPQITPRKSGATSQDLLPNSHVITPSALSSDWSGPGSFDHQKPTQLELNPNHQRSVSVQYDTQRSFLRQTSGERIYANMSSTPCTTPGNSDPLAPPLPPRDHFVSKVEYHNVPATRGPNMKTDY</sequence>
<feature type="compositionally biased region" description="Polar residues" evidence="1">
    <location>
        <begin position="144"/>
        <end position="159"/>
    </location>
</feature>
<protein>
    <submittedName>
        <fullName evidence="2">Uncharacterized protein</fullName>
    </submittedName>
</protein>
<evidence type="ECO:0000313" key="2">
    <source>
        <dbReference type="EMBL" id="KAI6653854.1"/>
    </source>
</evidence>
<feature type="compositionally biased region" description="Polar residues" evidence="1">
    <location>
        <begin position="235"/>
        <end position="246"/>
    </location>
</feature>
<dbReference type="EMBL" id="JAKMXF010000255">
    <property type="protein sequence ID" value="KAI6653854.1"/>
    <property type="molecule type" value="Genomic_DNA"/>
</dbReference>
<evidence type="ECO:0000256" key="1">
    <source>
        <dbReference type="SAM" id="MobiDB-lite"/>
    </source>
</evidence>
<accession>A0AAV7JZR3</accession>
<feature type="region of interest" description="Disordered" evidence="1">
    <location>
        <begin position="235"/>
        <end position="256"/>
    </location>
</feature>
<feature type="compositionally biased region" description="Polar residues" evidence="1">
    <location>
        <begin position="167"/>
        <end position="189"/>
    </location>
</feature>
<gene>
    <name evidence="2" type="ORF">LOD99_3356</name>
</gene>
<organism evidence="2 3">
    <name type="scientific">Oopsacas minuta</name>
    <dbReference type="NCBI Taxonomy" id="111878"/>
    <lineage>
        <taxon>Eukaryota</taxon>
        <taxon>Metazoa</taxon>
        <taxon>Porifera</taxon>
        <taxon>Hexactinellida</taxon>
        <taxon>Hexasterophora</taxon>
        <taxon>Lyssacinosida</taxon>
        <taxon>Leucopsacidae</taxon>
        <taxon>Oopsacas</taxon>
    </lineage>
</organism>
<proteinExistence type="predicted"/>
<reference evidence="2 3" key="1">
    <citation type="journal article" date="2023" name="BMC Biol.">
        <title>The compact genome of the sponge Oopsacas minuta (Hexactinellida) is lacking key metazoan core genes.</title>
        <authorList>
            <person name="Santini S."/>
            <person name="Schenkelaars Q."/>
            <person name="Jourda C."/>
            <person name="Duchesne M."/>
            <person name="Belahbib H."/>
            <person name="Rocher C."/>
            <person name="Selva M."/>
            <person name="Riesgo A."/>
            <person name="Vervoort M."/>
            <person name="Leys S.P."/>
            <person name="Kodjabachian L."/>
            <person name="Le Bivic A."/>
            <person name="Borchiellini C."/>
            <person name="Claverie J.M."/>
            <person name="Renard E."/>
        </authorList>
    </citation>
    <scope>NUCLEOTIDE SEQUENCE [LARGE SCALE GENOMIC DNA]</scope>
    <source>
        <strain evidence="2">SPO-2</strain>
    </source>
</reference>
<feature type="compositionally biased region" description="Polar residues" evidence="1">
    <location>
        <begin position="200"/>
        <end position="211"/>
    </location>
</feature>
<name>A0AAV7JZR3_9METZ</name>
<feature type="region of interest" description="Disordered" evidence="1">
    <location>
        <begin position="38"/>
        <end position="65"/>
    </location>
</feature>
<keyword evidence="3" id="KW-1185">Reference proteome</keyword>
<dbReference type="Proteomes" id="UP001165289">
    <property type="component" value="Unassembled WGS sequence"/>
</dbReference>
<feature type="region of interest" description="Disordered" evidence="1">
    <location>
        <begin position="144"/>
        <end position="211"/>
    </location>
</feature>